<dbReference type="InterPro" id="IPR037883">
    <property type="entry name" value="Knr4/Smi1-like_sf"/>
</dbReference>
<dbReference type="STRING" id="571915.CMUST_00860"/>
<keyword evidence="2" id="KW-1185">Reference proteome</keyword>
<dbReference type="EMBL" id="CP011542">
    <property type="protein sequence ID" value="AKK04523.1"/>
    <property type="molecule type" value="Genomic_DNA"/>
</dbReference>
<dbReference type="Gene3D" id="3.40.1580.10">
    <property type="entry name" value="SMI1/KNR4-like"/>
    <property type="match status" value="1"/>
</dbReference>
<dbReference type="RefSeq" id="WP_047260927.1">
    <property type="nucleotide sequence ID" value="NZ_CP011542.1"/>
</dbReference>
<proteinExistence type="predicted"/>
<dbReference type="KEGG" id="cmv:CMUST_00860"/>
<protein>
    <submittedName>
        <fullName evidence="1">SMI1-KNR4 cell-wall</fullName>
    </submittedName>
</protein>
<evidence type="ECO:0000313" key="1">
    <source>
        <dbReference type="EMBL" id="AKK04523.1"/>
    </source>
</evidence>
<dbReference type="OrthoDB" id="4410860at2"/>
<name>A0A0G3GY91_9CORY</name>
<sequence>MINYEDFVGFDGSDFELGGLSPELLAEGFAFAPDWLPQDFKDFFLDYYSWTVNGTEILPPAPAVVWDNAQMHLFDNFREWYPDREDFYPIAKLNGASYLVFHRKSDGQVECGYYDFTDEAWYGGGPYESFEKWAYALLENKRD</sequence>
<reference evidence="2" key="2">
    <citation type="submission" date="2015-05" db="EMBL/GenBank/DDBJ databases">
        <title>Complete genome sequence of Corynebacterium mustelae DSM 45274, isolated from various tissues of a male ferret with lethal sepsis.</title>
        <authorList>
            <person name="Ruckert C."/>
            <person name="Albersmeier A."/>
            <person name="Winkler A."/>
            <person name="Tauch A."/>
        </authorList>
    </citation>
    <scope>NUCLEOTIDE SEQUENCE [LARGE SCALE GENOMIC DNA]</scope>
    <source>
        <strain evidence="2">DSM 45274</strain>
    </source>
</reference>
<organism evidence="1 2">
    <name type="scientific">Corynebacterium mustelae</name>
    <dbReference type="NCBI Taxonomy" id="571915"/>
    <lineage>
        <taxon>Bacteria</taxon>
        <taxon>Bacillati</taxon>
        <taxon>Actinomycetota</taxon>
        <taxon>Actinomycetes</taxon>
        <taxon>Mycobacteriales</taxon>
        <taxon>Corynebacteriaceae</taxon>
        <taxon>Corynebacterium</taxon>
    </lineage>
</organism>
<reference evidence="1 2" key="1">
    <citation type="journal article" date="2015" name="Genome Announc.">
        <title>Complete Genome Sequence of the Type Strain Corynebacterium mustelae DSM 45274, Isolated from Various Tissues of a Male Ferret with Lethal Sepsis.</title>
        <authorList>
            <person name="Ruckert C."/>
            <person name="Eimer J."/>
            <person name="Winkler A."/>
            <person name="Tauch A."/>
        </authorList>
    </citation>
    <scope>NUCLEOTIDE SEQUENCE [LARGE SCALE GENOMIC DNA]</scope>
    <source>
        <strain evidence="1 2">DSM 45274</strain>
    </source>
</reference>
<evidence type="ECO:0000313" key="2">
    <source>
        <dbReference type="Proteomes" id="UP000035199"/>
    </source>
</evidence>
<accession>A0A0G3GY91</accession>
<dbReference type="PATRIC" id="fig|571915.4.peg.173"/>
<gene>
    <name evidence="1" type="ORF">CMUST_00860</name>
</gene>
<dbReference type="AlphaFoldDB" id="A0A0G3GY91"/>
<dbReference type="SUPFAM" id="SSF160631">
    <property type="entry name" value="SMI1/KNR4-like"/>
    <property type="match status" value="1"/>
</dbReference>
<dbReference type="Proteomes" id="UP000035199">
    <property type="component" value="Chromosome"/>
</dbReference>